<dbReference type="EMBL" id="KV425893">
    <property type="protein sequence ID" value="KZW01473.1"/>
    <property type="molecule type" value="Genomic_DNA"/>
</dbReference>
<dbReference type="PANTHER" id="PTHR42942">
    <property type="entry name" value="6-O-METHYLGUANINE DNA METHYLTRANSFERASE"/>
    <property type="match status" value="1"/>
</dbReference>
<keyword evidence="5" id="KW-1185">Reference proteome</keyword>
<proteinExistence type="predicted"/>
<feature type="domain" description="Methylated-DNA-[protein]-cysteine S-methyltransferase DNA binding" evidence="3">
    <location>
        <begin position="5"/>
        <end position="88"/>
    </location>
</feature>
<gene>
    <name evidence="4" type="ORF">EXIGLDRAFT_666183</name>
</gene>
<evidence type="ECO:0000313" key="4">
    <source>
        <dbReference type="EMBL" id="KZW01473.1"/>
    </source>
</evidence>
<dbReference type="PANTHER" id="PTHR42942:SF1">
    <property type="entry name" value="ALKYLTRANSFERASE-LIKE PROTEIN 1"/>
    <property type="match status" value="1"/>
</dbReference>
<dbReference type="Gene3D" id="1.10.10.10">
    <property type="entry name" value="Winged helix-like DNA-binding domain superfamily/Winged helix DNA-binding domain"/>
    <property type="match status" value="1"/>
</dbReference>
<dbReference type="GO" id="GO:0003824">
    <property type="term" value="F:catalytic activity"/>
    <property type="evidence" value="ECO:0007669"/>
    <property type="project" value="InterPro"/>
</dbReference>
<dbReference type="InterPro" id="IPR036388">
    <property type="entry name" value="WH-like_DNA-bd_sf"/>
</dbReference>
<feature type="compositionally biased region" description="Acidic residues" evidence="2">
    <location>
        <begin position="114"/>
        <end position="132"/>
    </location>
</feature>
<dbReference type="Proteomes" id="UP000077266">
    <property type="component" value="Unassembled WGS sequence"/>
</dbReference>
<organism evidence="4 5">
    <name type="scientific">Exidia glandulosa HHB12029</name>
    <dbReference type="NCBI Taxonomy" id="1314781"/>
    <lineage>
        <taxon>Eukaryota</taxon>
        <taxon>Fungi</taxon>
        <taxon>Dikarya</taxon>
        <taxon>Basidiomycota</taxon>
        <taxon>Agaricomycotina</taxon>
        <taxon>Agaricomycetes</taxon>
        <taxon>Auriculariales</taxon>
        <taxon>Exidiaceae</taxon>
        <taxon>Exidia</taxon>
    </lineage>
</organism>
<evidence type="ECO:0000256" key="1">
    <source>
        <dbReference type="ARBA" id="ARBA00022763"/>
    </source>
</evidence>
<evidence type="ECO:0000313" key="5">
    <source>
        <dbReference type="Proteomes" id="UP000077266"/>
    </source>
</evidence>
<protein>
    <submittedName>
        <fullName evidence="4">MGMT family protein</fullName>
    </submittedName>
</protein>
<dbReference type="NCBIfam" id="TIGR00589">
    <property type="entry name" value="ogt"/>
    <property type="match status" value="1"/>
</dbReference>
<keyword evidence="1" id="KW-0227">DNA damage</keyword>
<dbReference type="AlphaFoldDB" id="A0A165P0I2"/>
<feature type="region of interest" description="Disordered" evidence="2">
    <location>
        <begin position="111"/>
        <end position="132"/>
    </location>
</feature>
<dbReference type="InterPro" id="IPR052520">
    <property type="entry name" value="ATL_DNA_repair"/>
</dbReference>
<dbReference type="OrthoDB" id="2548197at2759"/>
<accession>A0A165P0I2</accession>
<dbReference type="GO" id="GO:0006281">
    <property type="term" value="P:DNA repair"/>
    <property type="evidence" value="ECO:0007669"/>
    <property type="project" value="InterPro"/>
</dbReference>
<evidence type="ECO:0000256" key="2">
    <source>
        <dbReference type="SAM" id="MobiDB-lite"/>
    </source>
</evidence>
<dbReference type="InterPro" id="IPR014048">
    <property type="entry name" value="MethylDNA_cys_MeTrfase_DNA-bd"/>
</dbReference>
<dbReference type="CDD" id="cd06445">
    <property type="entry name" value="ATase"/>
    <property type="match status" value="1"/>
</dbReference>
<reference evidence="4 5" key="1">
    <citation type="journal article" date="2016" name="Mol. Biol. Evol.">
        <title>Comparative Genomics of Early-Diverging Mushroom-Forming Fungi Provides Insights into the Origins of Lignocellulose Decay Capabilities.</title>
        <authorList>
            <person name="Nagy L.G."/>
            <person name="Riley R."/>
            <person name="Tritt A."/>
            <person name="Adam C."/>
            <person name="Daum C."/>
            <person name="Floudas D."/>
            <person name="Sun H."/>
            <person name="Yadav J.S."/>
            <person name="Pangilinan J."/>
            <person name="Larsson K.H."/>
            <person name="Matsuura K."/>
            <person name="Barry K."/>
            <person name="Labutti K."/>
            <person name="Kuo R."/>
            <person name="Ohm R.A."/>
            <person name="Bhattacharya S.S."/>
            <person name="Shirouzu T."/>
            <person name="Yoshinaga Y."/>
            <person name="Martin F.M."/>
            <person name="Grigoriev I.V."/>
            <person name="Hibbett D.S."/>
        </authorList>
    </citation>
    <scope>NUCLEOTIDE SEQUENCE [LARGE SCALE GENOMIC DNA]</scope>
    <source>
        <strain evidence="4 5">HHB12029</strain>
    </source>
</reference>
<evidence type="ECO:0000259" key="3">
    <source>
        <dbReference type="Pfam" id="PF01035"/>
    </source>
</evidence>
<dbReference type="Pfam" id="PF01035">
    <property type="entry name" value="DNA_binding_1"/>
    <property type="match status" value="1"/>
</dbReference>
<dbReference type="InParanoid" id="A0A165P0I2"/>
<dbReference type="SUPFAM" id="SSF46767">
    <property type="entry name" value="Methylated DNA-protein cysteine methyltransferase, C-terminal domain"/>
    <property type="match status" value="1"/>
</dbReference>
<sequence>MDSAEFHAHVYRVVREIPAGRVTSYGHVAKLMGMPRHSRHVGQALKFLPPNTNVPWQRVISSSGTISSRGPGTNGADRQRQALEAEGVEVREGRTGELLVSLADYGWFPARLEGEEEAEEDSGGDDSEGAQI</sequence>
<name>A0A165P0I2_EXIGL</name>
<dbReference type="STRING" id="1314781.A0A165P0I2"/>
<dbReference type="InterPro" id="IPR036217">
    <property type="entry name" value="MethylDNA_cys_MeTrfase_DNAb"/>
</dbReference>